<comment type="subcellular location">
    <subcellularLocation>
        <location evidence="1">Cell membrane</location>
        <topology evidence="1">Multi-pass membrane protein</topology>
    </subcellularLocation>
</comment>
<evidence type="ECO:0000256" key="5">
    <source>
        <dbReference type="ARBA" id="ARBA00022989"/>
    </source>
</evidence>
<dbReference type="Pfam" id="PF02687">
    <property type="entry name" value="FtsX"/>
    <property type="match status" value="1"/>
</dbReference>
<evidence type="ECO:0000256" key="7">
    <source>
        <dbReference type="SAM" id="Phobius"/>
    </source>
</evidence>
<feature type="domain" description="ABC3 transporter permease C-terminal" evidence="8">
    <location>
        <begin position="269"/>
        <end position="378"/>
    </location>
</feature>
<organism evidence="9 10">
    <name type="scientific">Thermoleptolyngbya sichuanensis A183</name>
    <dbReference type="NCBI Taxonomy" id="2737172"/>
    <lineage>
        <taxon>Bacteria</taxon>
        <taxon>Bacillati</taxon>
        <taxon>Cyanobacteriota</taxon>
        <taxon>Cyanophyceae</taxon>
        <taxon>Oculatellales</taxon>
        <taxon>Oculatellaceae</taxon>
        <taxon>Thermoleptolyngbya</taxon>
        <taxon>Thermoleptolyngbya sichuanensis</taxon>
    </lineage>
</organism>
<name>A0A6M8BAW6_9CYAN</name>
<keyword evidence="2" id="KW-0813">Transport</keyword>
<proteinExistence type="predicted"/>
<keyword evidence="10" id="KW-1185">Reference proteome</keyword>
<evidence type="ECO:0000256" key="2">
    <source>
        <dbReference type="ARBA" id="ARBA00022448"/>
    </source>
</evidence>
<dbReference type="InterPro" id="IPR051125">
    <property type="entry name" value="ABC-4/HrtB_transporter"/>
</dbReference>
<dbReference type="GO" id="GO:0005886">
    <property type="term" value="C:plasma membrane"/>
    <property type="evidence" value="ECO:0007669"/>
    <property type="project" value="UniProtKB-SubCell"/>
</dbReference>
<evidence type="ECO:0000313" key="10">
    <source>
        <dbReference type="Proteomes" id="UP000505210"/>
    </source>
</evidence>
<evidence type="ECO:0000256" key="4">
    <source>
        <dbReference type="ARBA" id="ARBA00022692"/>
    </source>
</evidence>
<dbReference type="PANTHER" id="PTHR43738:SF1">
    <property type="entry name" value="HEMIN TRANSPORT SYSTEM PERMEASE PROTEIN HRTB-RELATED"/>
    <property type="match status" value="1"/>
</dbReference>
<feature type="transmembrane region" description="Helical" evidence="7">
    <location>
        <begin position="313"/>
        <end position="335"/>
    </location>
</feature>
<dbReference type="RefSeq" id="WP_172357745.1">
    <property type="nucleotide sequence ID" value="NZ_CP053661.1"/>
</dbReference>
<feature type="transmembrane region" description="Helical" evidence="7">
    <location>
        <begin position="17"/>
        <end position="34"/>
    </location>
</feature>
<keyword evidence="3" id="KW-1003">Cell membrane</keyword>
<dbReference type="InterPro" id="IPR003838">
    <property type="entry name" value="ABC3_permease_C"/>
</dbReference>
<evidence type="ECO:0000259" key="8">
    <source>
        <dbReference type="Pfam" id="PF02687"/>
    </source>
</evidence>
<feature type="transmembrane region" description="Helical" evidence="7">
    <location>
        <begin position="355"/>
        <end position="373"/>
    </location>
</feature>
<dbReference type="Proteomes" id="UP000505210">
    <property type="component" value="Chromosome"/>
</dbReference>
<dbReference type="KEGG" id="theu:HPC62_17610"/>
<dbReference type="PIRSF" id="PIRSF031773">
    <property type="entry name" value="DevC"/>
    <property type="match status" value="1"/>
</dbReference>
<keyword evidence="4 7" id="KW-0812">Transmembrane</keyword>
<dbReference type="NCBIfam" id="TIGR01185">
    <property type="entry name" value="devC"/>
    <property type="match status" value="1"/>
</dbReference>
<dbReference type="PANTHER" id="PTHR43738">
    <property type="entry name" value="ABC TRANSPORTER, MEMBRANE PROTEIN"/>
    <property type="match status" value="1"/>
</dbReference>
<dbReference type="EMBL" id="CP053661">
    <property type="protein sequence ID" value="QKD83768.1"/>
    <property type="molecule type" value="Genomic_DNA"/>
</dbReference>
<protein>
    <submittedName>
        <fullName evidence="9">DevC protein</fullName>
    </submittedName>
</protein>
<evidence type="ECO:0000313" key="9">
    <source>
        <dbReference type="EMBL" id="QKD83768.1"/>
    </source>
</evidence>
<feature type="transmembrane region" description="Helical" evidence="7">
    <location>
        <begin position="261"/>
        <end position="285"/>
    </location>
</feature>
<accession>A0A6M8BAW6</accession>
<evidence type="ECO:0000256" key="6">
    <source>
        <dbReference type="ARBA" id="ARBA00023136"/>
    </source>
</evidence>
<keyword evidence="6 7" id="KW-0472">Membrane</keyword>
<evidence type="ECO:0000256" key="3">
    <source>
        <dbReference type="ARBA" id="ARBA00022475"/>
    </source>
</evidence>
<reference evidence="9 10" key="1">
    <citation type="submission" date="2020-05" db="EMBL/GenBank/DDBJ databases">
        <title>Complete genome sequence of of a novel Thermoleptolyngbya strain isolated from hot springs of Ganzi, Sichuan China.</title>
        <authorList>
            <person name="Tang J."/>
            <person name="Daroch M."/>
            <person name="Li L."/>
            <person name="Waleron K."/>
            <person name="Waleron M."/>
            <person name="Waleron M."/>
        </authorList>
    </citation>
    <scope>NUCLEOTIDE SEQUENCE [LARGE SCALE GENOMIC DNA]</scope>
    <source>
        <strain evidence="9 10">PKUAC-SCTA183</strain>
    </source>
</reference>
<gene>
    <name evidence="9" type="ORF">HPC62_17610</name>
</gene>
<evidence type="ECO:0000256" key="1">
    <source>
        <dbReference type="ARBA" id="ARBA00004651"/>
    </source>
</evidence>
<sequence length="387" mass="42979">MRTPLAWSNLTYERRRLLTAIAGVAFAVLLMFMFRGFENALYDSQVQLLKVLNGEIIVVNRLKYTMFIPAQFARRRLYQAQAFDGVEAAYPLYVRDGAAWKNPETKAVRPLRVLAFNPNDPVLTIPEVLASQEALKLPWTVIVDEKSRAEVGTVTTGTVTELAEQQVQVVGTYALGTDFASANGNVIMSDQNFLRYFASLGPEEQSRDLNTVDIGLLRVRPGADVDAIARTLRDQLPKDVAVLTKPEFVDMELDYWRNNTAIGFVFTLLTIMSFVVGIILVYQILYTDVADHWTQYATLKAIGYSNRYLLGVVFQQALLLGVMGFIPGYLIALVLYRLTANATGLLMQMTLGRGLNTLLATVVMCLISGAIAIRKVQSADPAEVFGN</sequence>
<dbReference type="InterPro" id="IPR005891">
    <property type="entry name" value="DevC"/>
</dbReference>
<dbReference type="AlphaFoldDB" id="A0A6M8BAW6"/>
<keyword evidence="5 7" id="KW-1133">Transmembrane helix</keyword>